<dbReference type="Proteomes" id="UP000008854">
    <property type="component" value="Unassembled WGS sequence"/>
</dbReference>
<reference evidence="1" key="1">
    <citation type="journal article" date="2012" name="PLoS Negl. Trop. Dis.">
        <title>A systematically improved high quality genome and transcriptome of the human blood fluke Schistosoma mansoni.</title>
        <authorList>
            <person name="Protasio A.V."/>
            <person name="Tsai I.J."/>
            <person name="Babbage A."/>
            <person name="Nichol S."/>
            <person name="Hunt M."/>
            <person name="Aslett M.A."/>
            <person name="De Silva N."/>
            <person name="Velarde G.S."/>
            <person name="Anderson T.J."/>
            <person name="Clark R.C."/>
            <person name="Davidson C."/>
            <person name="Dillon G.P."/>
            <person name="Holroyd N.E."/>
            <person name="LoVerde P.T."/>
            <person name="Lloyd C."/>
            <person name="McQuillan J."/>
            <person name="Oliveira G."/>
            <person name="Otto T.D."/>
            <person name="Parker-Manuel S.J."/>
            <person name="Quail M.A."/>
            <person name="Wilson R.A."/>
            <person name="Zerlotini A."/>
            <person name="Dunne D.W."/>
            <person name="Berriman M."/>
        </authorList>
    </citation>
    <scope>NUCLEOTIDE SEQUENCE [LARGE SCALE GENOMIC DNA]</scope>
    <source>
        <strain evidence="1">Puerto Rican</strain>
    </source>
</reference>
<reference evidence="2" key="2">
    <citation type="submission" date="2019-11" db="UniProtKB">
        <authorList>
            <consortium name="WormBaseParasite"/>
        </authorList>
    </citation>
    <scope>IDENTIFICATION</scope>
    <source>
        <strain evidence="2">Puerto Rican</strain>
    </source>
</reference>
<evidence type="ECO:0000313" key="1">
    <source>
        <dbReference type="Proteomes" id="UP000008854"/>
    </source>
</evidence>
<name>A0A5K4F986_SCHMA</name>
<proteinExistence type="predicted"/>
<dbReference type="InParanoid" id="A0A5K4F986"/>
<protein>
    <submittedName>
        <fullName evidence="2">Ovule protein</fullName>
    </submittedName>
</protein>
<dbReference type="AlphaFoldDB" id="A0A5K4F986"/>
<dbReference type="WBParaSite" id="Smp_334880.1">
    <property type="protein sequence ID" value="Smp_334880.1"/>
    <property type="gene ID" value="Smp_334880"/>
</dbReference>
<accession>A0A5K4F986</accession>
<sequence>MIQRLNFPSPSTRNPWLVVIVMSFVEIYARQYCLTHKVLYYLKDTQSTLKILPTDISFICFLVFFVEKIIDFTSF</sequence>
<keyword evidence="1" id="KW-1185">Reference proteome</keyword>
<organism evidence="1 2">
    <name type="scientific">Schistosoma mansoni</name>
    <name type="common">Blood fluke</name>
    <dbReference type="NCBI Taxonomy" id="6183"/>
    <lineage>
        <taxon>Eukaryota</taxon>
        <taxon>Metazoa</taxon>
        <taxon>Spiralia</taxon>
        <taxon>Lophotrochozoa</taxon>
        <taxon>Platyhelminthes</taxon>
        <taxon>Trematoda</taxon>
        <taxon>Digenea</taxon>
        <taxon>Strigeidida</taxon>
        <taxon>Schistosomatoidea</taxon>
        <taxon>Schistosomatidae</taxon>
        <taxon>Schistosoma</taxon>
    </lineage>
</organism>
<evidence type="ECO:0000313" key="2">
    <source>
        <dbReference type="WBParaSite" id="Smp_334880.1"/>
    </source>
</evidence>